<dbReference type="AlphaFoldDB" id="A0A317ZJ03"/>
<feature type="transmembrane region" description="Helical" evidence="12">
    <location>
        <begin position="127"/>
        <end position="147"/>
    </location>
</feature>
<evidence type="ECO:0000256" key="7">
    <source>
        <dbReference type="ARBA" id="ARBA00022801"/>
    </source>
</evidence>
<keyword evidence="8" id="KW-0862">Zinc</keyword>
<evidence type="ECO:0000256" key="11">
    <source>
        <dbReference type="ARBA" id="ARBA00023136"/>
    </source>
</evidence>
<proteinExistence type="inferred from homology"/>
<sequence length="211" mass="23164">MIRFSILGIPVCVQPWFWLTMVFIGGGLHASNSLEIMLVAVFAFAGFLSIMIHELGHALMIRKYGLPTSITLQAFGGFASYPSGQLDRKQSFLVTAAGPGLQFAFGILLIGLAGLIQIPEGSLFRPFLRDLILVSIFWSILNCLPVYPMDGGQMLAAILGPRKQRYVHLISAIVAVAIGVAGYFYLGTILLPIFMALFAWHNWQSFQATPR</sequence>
<evidence type="ECO:0000313" key="15">
    <source>
        <dbReference type="Proteomes" id="UP000247099"/>
    </source>
</evidence>
<dbReference type="InterPro" id="IPR008915">
    <property type="entry name" value="Peptidase_M50"/>
</dbReference>
<keyword evidence="11 12" id="KW-0472">Membrane</keyword>
<comment type="similarity">
    <text evidence="3">Belongs to the peptidase M50B family.</text>
</comment>
<dbReference type="GO" id="GO:0046872">
    <property type="term" value="F:metal ion binding"/>
    <property type="evidence" value="ECO:0007669"/>
    <property type="project" value="UniProtKB-KW"/>
</dbReference>
<evidence type="ECO:0000256" key="10">
    <source>
        <dbReference type="ARBA" id="ARBA00023049"/>
    </source>
</evidence>
<feature type="transmembrane region" description="Helical" evidence="12">
    <location>
        <begin position="167"/>
        <end position="200"/>
    </location>
</feature>
<keyword evidence="9 12" id="KW-1133">Transmembrane helix</keyword>
<evidence type="ECO:0000256" key="1">
    <source>
        <dbReference type="ARBA" id="ARBA00001947"/>
    </source>
</evidence>
<dbReference type="GO" id="GO:0016020">
    <property type="term" value="C:membrane"/>
    <property type="evidence" value="ECO:0007669"/>
    <property type="project" value="UniProtKB-SubCell"/>
</dbReference>
<comment type="caution">
    <text evidence="14">The sequence shown here is derived from an EMBL/GenBank/DDBJ whole genome shotgun (WGS) entry which is preliminary data.</text>
</comment>
<keyword evidence="7" id="KW-0378">Hydrolase</keyword>
<evidence type="ECO:0000256" key="3">
    <source>
        <dbReference type="ARBA" id="ARBA00007931"/>
    </source>
</evidence>
<keyword evidence="15" id="KW-1185">Reference proteome</keyword>
<organism evidence="14 15">
    <name type="scientific">Coraliomargarita sinensis</name>
    <dbReference type="NCBI Taxonomy" id="2174842"/>
    <lineage>
        <taxon>Bacteria</taxon>
        <taxon>Pseudomonadati</taxon>
        <taxon>Verrucomicrobiota</taxon>
        <taxon>Opitutia</taxon>
        <taxon>Puniceicoccales</taxon>
        <taxon>Coraliomargaritaceae</taxon>
        <taxon>Coraliomargarita</taxon>
    </lineage>
</organism>
<name>A0A317ZJ03_9BACT</name>
<evidence type="ECO:0000256" key="8">
    <source>
        <dbReference type="ARBA" id="ARBA00022833"/>
    </source>
</evidence>
<protein>
    <recommendedName>
        <fullName evidence="13">Peptidase M50 domain-containing protein</fullName>
    </recommendedName>
</protein>
<evidence type="ECO:0000256" key="6">
    <source>
        <dbReference type="ARBA" id="ARBA00022723"/>
    </source>
</evidence>
<keyword evidence="5 12" id="KW-0812">Transmembrane</keyword>
<evidence type="ECO:0000256" key="9">
    <source>
        <dbReference type="ARBA" id="ARBA00022989"/>
    </source>
</evidence>
<keyword evidence="4" id="KW-0645">Protease</keyword>
<dbReference type="OrthoDB" id="166377at2"/>
<dbReference type="GO" id="GO:0006508">
    <property type="term" value="P:proteolysis"/>
    <property type="evidence" value="ECO:0007669"/>
    <property type="project" value="UniProtKB-KW"/>
</dbReference>
<accession>A0A317ZJ03</accession>
<feature type="domain" description="Peptidase M50" evidence="13">
    <location>
        <begin position="42"/>
        <end position="113"/>
    </location>
</feature>
<comment type="subcellular location">
    <subcellularLocation>
        <location evidence="2">Membrane</location>
        <topology evidence="2">Multi-pass membrane protein</topology>
    </subcellularLocation>
</comment>
<evidence type="ECO:0000313" key="14">
    <source>
        <dbReference type="EMBL" id="PXA05520.1"/>
    </source>
</evidence>
<evidence type="ECO:0000259" key="13">
    <source>
        <dbReference type="Pfam" id="PF02163"/>
    </source>
</evidence>
<dbReference type="EMBL" id="QHJQ01000001">
    <property type="protein sequence ID" value="PXA05520.1"/>
    <property type="molecule type" value="Genomic_DNA"/>
</dbReference>
<evidence type="ECO:0000256" key="12">
    <source>
        <dbReference type="SAM" id="Phobius"/>
    </source>
</evidence>
<feature type="transmembrane region" description="Helical" evidence="12">
    <location>
        <begin position="7"/>
        <end position="28"/>
    </location>
</feature>
<reference evidence="14 15" key="1">
    <citation type="submission" date="2018-05" db="EMBL/GenBank/DDBJ databases">
        <title>Coraliomargarita sinensis sp. nov., isolated from a marine solar saltern.</title>
        <authorList>
            <person name="Zhou L.Y."/>
        </authorList>
    </citation>
    <scope>NUCLEOTIDE SEQUENCE [LARGE SCALE GENOMIC DNA]</scope>
    <source>
        <strain evidence="14 15">WN38</strain>
    </source>
</reference>
<feature type="transmembrane region" description="Helical" evidence="12">
    <location>
        <begin position="34"/>
        <end position="52"/>
    </location>
</feature>
<dbReference type="PANTHER" id="PTHR39188">
    <property type="entry name" value="MEMBRANE-ASSOCIATED ZINC METALLOPROTEASE M50B"/>
    <property type="match status" value="1"/>
</dbReference>
<feature type="transmembrane region" description="Helical" evidence="12">
    <location>
        <begin position="93"/>
        <end position="115"/>
    </location>
</feature>
<dbReference type="Proteomes" id="UP000247099">
    <property type="component" value="Unassembled WGS sequence"/>
</dbReference>
<comment type="cofactor">
    <cofactor evidence="1">
        <name>Zn(2+)</name>
        <dbReference type="ChEBI" id="CHEBI:29105"/>
    </cofactor>
</comment>
<evidence type="ECO:0000256" key="4">
    <source>
        <dbReference type="ARBA" id="ARBA00022670"/>
    </source>
</evidence>
<evidence type="ECO:0000256" key="2">
    <source>
        <dbReference type="ARBA" id="ARBA00004141"/>
    </source>
</evidence>
<dbReference type="RefSeq" id="WP_110129599.1">
    <property type="nucleotide sequence ID" value="NZ_QHJQ01000001.1"/>
</dbReference>
<dbReference type="GO" id="GO:0008237">
    <property type="term" value="F:metallopeptidase activity"/>
    <property type="evidence" value="ECO:0007669"/>
    <property type="project" value="UniProtKB-KW"/>
</dbReference>
<evidence type="ECO:0000256" key="5">
    <source>
        <dbReference type="ARBA" id="ARBA00022692"/>
    </source>
</evidence>
<keyword evidence="6" id="KW-0479">Metal-binding</keyword>
<dbReference type="Pfam" id="PF02163">
    <property type="entry name" value="Peptidase_M50"/>
    <property type="match status" value="1"/>
</dbReference>
<gene>
    <name evidence="14" type="ORF">DDZ13_01215</name>
</gene>
<keyword evidence="10" id="KW-0482">Metalloprotease</keyword>
<dbReference type="InParanoid" id="A0A317ZJ03"/>
<dbReference type="PANTHER" id="PTHR39188:SF3">
    <property type="entry name" value="STAGE IV SPORULATION PROTEIN FB"/>
    <property type="match status" value="1"/>
</dbReference>